<comment type="caution">
    <text evidence="7">The sequence shown here is derived from an EMBL/GenBank/DDBJ whole genome shotgun (WGS) entry which is preliminary data.</text>
</comment>
<reference evidence="7" key="1">
    <citation type="submission" date="2021-02" db="EMBL/GenBank/DDBJ databases">
        <title>First Annotated Genome of the Yellow-green Alga Tribonema minus.</title>
        <authorList>
            <person name="Mahan K.M."/>
        </authorList>
    </citation>
    <scope>NUCLEOTIDE SEQUENCE</scope>
    <source>
        <strain evidence="7">UTEX B ZZ1240</strain>
    </source>
</reference>
<evidence type="ECO:0000256" key="6">
    <source>
        <dbReference type="SAM" id="Phobius"/>
    </source>
</evidence>
<dbReference type="Proteomes" id="UP000664859">
    <property type="component" value="Unassembled WGS sequence"/>
</dbReference>
<feature type="transmembrane region" description="Helical" evidence="6">
    <location>
        <begin position="76"/>
        <end position="97"/>
    </location>
</feature>
<sequence length="198" mass="20964">MTPPHSVPRSSTTAKKANPGPLGLFAFGLTTLMLMYIEAEWAAPGFAEVVACTALFFGGVVQLLAGMWEMHRGSTFAATAFSSYGAFWMGFAALRVLKLVGFTWGADAAGYAQAEALYLGTWGMLSVLFFALTFAKCVALRATFALLVATFFLLAGGQFDHGARMVGGYVGLACAACAVYTGFGEMVLETYDVRLPGL</sequence>
<feature type="transmembrane region" description="Helical" evidence="6">
    <location>
        <begin position="45"/>
        <end position="64"/>
    </location>
</feature>
<feature type="transmembrane region" description="Helical" evidence="6">
    <location>
        <begin position="21"/>
        <end position="39"/>
    </location>
</feature>
<feature type="transmembrane region" description="Helical" evidence="6">
    <location>
        <begin position="142"/>
        <end position="159"/>
    </location>
</feature>
<dbReference type="PANTHER" id="PTHR30178">
    <property type="entry name" value="INNER MEMBRANE PROTEIN YAAH"/>
    <property type="match status" value="1"/>
</dbReference>
<proteinExistence type="inferred from homology"/>
<dbReference type="InterPro" id="IPR000791">
    <property type="entry name" value="Gpr1/Fun34/SatP-like"/>
</dbReference>
<dbReference type="GO" id="GO:0071422">
    <property type="term" value="P:succinate transmembrane transport"/>
    <property type="evidence" value="ECO:0007669"/>
    <property type="project" value="TreeGrafter"/>
</dbReference>
<keyword evidence="5 6" id="KW-0472">Membrane</keyword>
<dbReference type="GO" id="GO:0005886">
    <property type="term" value="C:plasma membrane"/>
    <property type="evidence" value="ECO:0007669"/>
    <property type="project" value="TreeGrafter"/>
</dbReference>
<keyword evidence="3 6" id="KW-0812">Transmembrane</keyword>
<evidence type="ECO:0000256" key="3">
    <source>
        <dbReference type="ARBA" id="ARBA00022692"/>
    </source>
</evidence>
<organism evidence="7 8">
    <name type="scientific">Tribonema minus</name>
    <dbReference type="NCBI Taxonomy" id="303371"/>
    <lineage>
        <taxon>Eukaryota</taxon>
        <taxon>Sar</taxon>
        <taxon>Stramenopiles</taxon>
        <taxon>Ochrophyta</taxon>
        <taxon>PX clade</taxon>
        <taxon>Xanthophyceae</taxon>
        <taxon>Tribonematales</taxon>
        <taxon>Tribonemataceae</taxon>
        <taxon>Tribonema</taxon>
    </lineage>
</organism>
<evidence type="ECO:0000256" key="4">
    <source>
        <dbReference type="ARBA" id="ARBA00022989"/>
    </source>
</evidence>
<name>A0A835ZDY7_9STRA</name>
<evidence type="ECO:0000256" key="2">
    <source>
        <dbReference type="ARBA" id="ARBA00005587"/>
    </source>
</evidence>
<feature type="transmembrane region" description="Helical" evidence="6">
    <location>
        <begin position="165"/>
        <end position="188"/>
    </location>
</feature>
<gene>
    <name evidence="7" type="ORF">JKP88DRAFT_204959</name>
</gene>
<comment type="subcellular location">
    <subcellularLocation>
        <location evidence="1">Membrane</location>
        <topology evidence="1">Multi-pass membrane protein</topology>
    </subcellularLocation>
</comment>
<dbReference type="Pfam" id="PF01184">
    <property type="entry name" value="Gpr1_Fun34_YaaH"/>
    <property type="match status" value="1"/>
</dbReference>
<dbReference type="PANTHER" id="PTHR30178:SF3">
    <property type="entry name" value="SUCCINATE-ACETATE_PROTON SYMPORTER SATP"/>
    <property type="match status" value="1"/>
</dbReference>
<keyword evidence="4 6" id="KW-1133">Transmembrane helix</keyword>
<dbReference type="AlphaFoldDB" id="A0A835ZDY7"/>
<evidence type="ECO:0000256" key="1">
    <source>
        <dbReference type="ARBA" id="ARBA00004141"/>
    </source>
</evidence>
<dbReference type="InterPro" id="IPR047623">
    <property type="entry name" value="SatP"/>
</dbReference>
<dbReference type="EMBL" id="JAFCMP010000022">
    <property type="protein sequence ID" value="KAG5191221.1"/>
    <property type="molecule type" value="Genomic_DNA"/>
</dbReference>
<keyword evidence="8" id="KW-1185">Reference proteome</keyword>
<evidence type="ECO:0000256" key="5">
    <source>
        <dbReference type="ARBA" id="ARBA00023136"/>
    </source>
</evidence>
<dbReference type="GO" id="GO:0015360">
    <property type="term" value="F:acetate:proton symporter activity"/>
    <property type="evidence" value="ECO:0007669"/>
    <property type="project" value="TreeGrafter"/>
</dbReference>
<evidence type="ECO:0000313" key="8">
    <source>
        <dbReference type="Proteomes" id="UP000664859"/>
    </source>
</evidence>
<evidence type="ECO:0000313" key="7">
    <source>
        <dbReference type="EMBL" id="KAG5191221.1"/>
    </source>
</evidence>
<comment type="similarity">
    <text evidence="2">Belongs to the acetate uptake transporter (AceTr) (TC 2.A.96) family.</text>
</comment>
<dbReference type="NCBIfam" id="NF038013">
    <property type="entry name" value="AceTr_1"/>
    <property type="match status" value="1"/>
</dbReference>
<dbReference type="OrthoDB" id="45005at2759"/>
<accession>A0A835ZDY7</accession>
<protein>
    <submittedName>
        <fullName evidence="7">GPR1/FUN34/yaaH family-domain-containing protein</fullName>
    </submittedName>
</protein>
<feature type="transmembrane region" description="Helical" evidence="6">
    <location>
        <begin position="117"/>
        <end position="135"/>
    </location>
</feature>